<dbReference type="STRING" id="390241.SAMN04488023_10536"/>
<reference evidence="13 14" key="1">
    <citation type="submission" date="2016-10" db="EMBL/GenBank/DDBJ databases">
        <authorList>
            <person name="de Groot N.N."/>
        </authorList>
    </citation>
    <scope>NUCLEOTIDE SEQUENCE [LARGE SCALE GENOMIC DNA]</scope>
    <source>
        <strain evidence="13 14">DSM 18610</strain>
    </source>
</reference>
<evidence type="ECO:0000256" key="4">
    <source>
        <dbReference type="ARBA" id="ARBA00022490"/>
    </source>
</evidence>
<keyword evidence="6" id="KW-0460">Magnesium</keyword>
<keyword evidence="9 13" id="KW-0413">Isomerase</keyword>
<dbReference type="GO" id="GO:0046872">
    <property type="term" value="F:metal ion binding"/>
    <property type="evidence" value="ECO:0007669"/>
    <property type="project" value="UniProtKB-KW"/>
</dbReference>
<evidence type="ECO:0000256" key="9">
    <source>
        <dbReference type="ARBA" id="ARBA00023235"/>
    </source>
</evidence>
<dbReference type="InterPro" id="IPR000086">
    <property type="entry name" value="NUDIX_hydrolase_dom"/>
</dbReference>
<dbReference type="NCBIfam" id="TIGR02150">
    <property type="entry name" value="IPP_isom_1"/>
    <property type="match status" value="1"/>
</dbReference>
<evidence type="ECO:0000313" key="13">
    <source>
        <dbReference type="EMBL" id="SER16951.1"/>
    </source>
</evidence>
<keyword evidence="8" id="KW-0414">Isoprene biosynthesis</keyword>
<feature type="active site" evidence="11">
    <location>
        <position position="65"/>
    </location>
</feature>
<feature type="active site" evidence="11">
    <location>
        <position position="112"/>
    </location>
</feature>
<dbReference type="PIRSF" id="PIRSF018427">
    <property type="entry name" value="Isopntndiph_ism"/>
    <property type="match status" value="1"/>
</dbReference>
<sequence>MTEQVILVDEHDLPQGQMDKLEAHEKGMLHRAFSVFIFNSKKELLLQRRAIGKYHSGGLWTNTCCSHPRVGEENLAAANRRLMEEMGMSCDLNYLFNFTYKVKFEDGLTEHELDHVFYGVSDDLPVINPTEVEEYRYISLFDLKKDIEQHSDQYTAWLKICLDGVIGNLEEALK</sequence>
<dbReference type="InterPro" id="IPR011876">
    <property type="entry name" value="IsopentenylPP_isomerase_typ1"/>
</dbReference>
<proteinExistence type="inferred from homology"/>
<organism evidence="13 14">
    <name type="scientific">Pedobacter rhizosphaerae</name>
    <dbReference type="NCBI Taxonomy" id="390241"/>
    <lineage>
        <taxon>Bacteria</taxon>
        <taxon>Pseudomonadati</taxon>
        <taxon>Bacteroidota</taxon>
        <taxon>Sphingobacteriia</taxon>
        <taxon>Sphingobacteriales</taxon>
        <taxon>Sphingobacteriaceae</taxon>
        <taxon>Pedobacter</taxon>
    </lineage>
</organism>
<gene>
    <name evidence="13" type="ORF">SAMN04488023_10536</name>
</gene>
<dbReference type="Pfam" id="PF00293">
    <property type="entry name" value="NUDIX"/>
    <property type="match status" value="1"/>
</dbReference>
<dbReference type="PANTHER" id="PTHR10885">
    <property type="entry name" value="ISOPENTENYL-DIPHOSPHATE DELTA-ISOMERASE"/>
    <property type="match status" value="1"/>
</dbReference>
<feature type="domain" description="Nudix hydrolase" evidence="12">
    <location>
        <begin position="28"/>
        <end position="160"/>
    </location>
</feature>
<name>A0A1H9LZV5_9SPHI</name>
<dbReference type="NCBIfam" id="NF002995">
    <property type="entry name" value="PRK03759.1"/>
    <property type="match status" value="1"/>
</dbReference>
<evidence type="ECO:0000256" key="5">
    <source>
        <dbReference type="ARBA" id="ARBA00022723"/>
    </source>
</evidence>
<accession>A0A1H9LZV5</accession>
<dbReference type="EC" id="5.3.3.2" evidence="3 10"/>
<keyword evidence="14" id="KW-1185">Reference proteome</keyword>
<dbReference type="AlphaFoldDB" id="A0A1H9LZV5"/>
<dbReference type="UniPathway" id="UPA00059">
    <property type="reaction ID" value="UER00104"/>
</dbReference>
<dbReference type="InterPro" id="IPR056375">
    <property type="entry name" value="Idi_bact"/>
</dbReference>
<evidence type="ECO:0000313" key="14">
    <source>
        <dbReference type="Proteomes" id="UP000199572"/>
    </source>
</evidence>
<evidence type="ECO:0000259" key="12">
    <source>
        <dbReference type="PROSITE" id="PS51462"/>
    </source>
</evidence>
<dbReference type="GO" id="GO:0005737">
    <property type="term" value="C:cytoplasm"/>
    <property type="evidence" value="ECO:0007669"/>
    <property type="project" value="TreeGrafter"/>
</dbReference>
<evidence type="ECO:0000256" key="7">
    <source>
        <dbReference type="ARBA" id="ARBA00023211"/>
    </source>
</evidence>
<evidence type="ECO:0000256" key="6">
    <source>
        <dbReference type="ARBA" id="ARBA00022842"/>
    </source>
</evidence>
<evidence type="ECO:0000256" key="2">
    <source>
        <dbReference type="ARBA" id="ARBA00007579"/>
    </source>
</evidence>
<keyword evidence="7" id="KW-0464">Manganese</keyword>
<dbReference type="RefSeq" id="WP_090882210.1">
    <property type="nucleotide sequence ID" value="NZ_FOGG01000005.1"/>
</dbReference>
<evidence type="ECO:0000256" key="10">
    <source>
        <dbReference type="NCBIfam" id="TIGR02150"/>
    </source>
</evidence>
<keyword evidence="5" id="KW-0479">Metal-binding</keyword>
<dbReference type="Proteomes" id="UP000199572">
    <property type="component" value="Unassembled WGS sequence"/>
</dbReference>
<evidence type="ECO:0000256" key="3">
    <source>
        <dbReference type="ARBA" id="ARBA00012057"/>
    </source>
</evidence>
<dbReference type="InterPro" id="IPR015797">
    <property type="entry name" value="NUDIX_hydrolase-like_dom_sf"/>
</dbReference>
<dbReference type="PROSITE" id="PS51462">
    <property type="entry name" value="NUDIX"/>
    <property type="match status" value="1"/>
</dbReference>
<evidence type="ECO:0000256" key="11">
    <source>
        <dbReference type="PIRSR" id="PIRSR018427-1"/>
    </source>
</evidence>
<dbReference type="GO" id="GO:0004452">
    <property type="term" value="F:isopentenyl-diphosphate delta-isomerase activity"/>
    <property type="evidence" value="ECO:0007669"/>
    <property type="project" value="UniProtKB-UniRule"/>
</dbReference>
<dbReference type="SUPFAM" id="SSF55811">
    <property type="entry name" value="Nudix"/>
    <property type="match status" value="1"/>
</dbReference>
<dbReference type="HAMAP" id="MF_00202">
    <property type="entry name" value="Idi"/>
    <property type="match status" value="1"/>
</dbReference>
<dbReference type="OrthoDB" id="9809458at2"/>
<comment type="pathway">
    <text evidence="1">Isoprenoid biosynthesis; dimethylallyl diphosphate biosynthesis; dimethylallyl diphosphate from isopentenyl diphosphate: step 1/1.</text>
</comment>
<keyword evidence="4" id="KW-0963">Cytoplasm</keyword>
<dbReference type="Gene3D" id="3.90.79.10">
    <property type="entry name" value="Nucleoside Triphosphate Pyrophosphohydrolase"/>
    <property type="match status" value="1"/>
</dbReference>
<comment type="similarity">
    <text evidence="2">Belongs to the IPP isomerase type 1 family.</text>
</comment>
<dbReference type="CDD" id="cd02885">
    <property type="entry name" value="NUDIX_IPP_Isomerase"/>
    <property type="match status" value="1"/>
</dbReference>
<protein>
    <recommendedName>
        <fullName evidence="3 10">Isopentenyl-diphosphate delta-isomerase</fullName>
        <ecNumber evidence="3 10">5.3.3.2</ecNumber>
    </recommendedName>
</protein>
<dbReference type="EMBL" id="FOGG01000005">
    <property type="protein sequence ID" value="SER16951.1"/>
    <property type="molecule type" value="Genomic_DNA"/>
</dbReference>
<dbReference type="GO" id="GO:0050992">
    <property type="term" value="P:dimethylallyl diphosphate biosynthetic process"/>
    <property type="evidence" value="ECO:0007669"/>
    <property type="project" value="UniProtKB-UniPathway"/>
</dbReference>
<dbReference type="GO" id="GO:0009240">
    <property type="term" value="P:isopentenyl diphosphate biosynthetic process"/>
    <property type="evidence" value="ECO:0007669"/>
    <property type="project" value="TreeGrafter"/>
</dbReference>
<evidence type="ECO:0000256" key="1">
    <source>
        <dbReference type="ARBA" id="ARBA00004826"/>
    </source>
</evidence>
<dbReference type="PANTHER" id="PTHR10885:SF0">
    <property type="entry name" value="ISOPENTENYL-DIPHOSPHATE DELTA-ISOMERASE"/>
    <property type="match status" value="1"/>
</dbReference>
<evidence type="ECO:0000256" key="8">
    <source>
        <dbReference type="ARBA" id="ARBA00023229"/>
    </source>
</evidence>